<evidence type="ECO:0000313" key="2">
    <source>
        <dbReference type="EMBL" id="QDC43705.1"/>
    </source>
</evidence>
<feature type="transmembrane region" description="Helical" evidence="1">
    <location>
        <begin position="16"/>
        <end position="36"/>
    </location>
</feature>
<evidence type="ECO:0000256" key="1">
    <source>
        <dbReference type="SAM" id="Phobius"/>
    </source>
</evidence>
<dbReference type="PANTHER" id="PTHR30441:SF8">
    <property type="entry name" value="DUF748 DOMAIN-CONTAINING PROTEIN"/>
    <property type="match status" value="1"/>
</dbReference>
<dbReference type="OrthoDB" id="9757969at2"/>
<dbReference type="GO" id="GO:0090313">
    <property type="term" value="P:regulation of protein targeting to membrane"/>
    <property type="evidence" value="ECO:0007669"/>
    <property type="project" value="TreeGrafter"/>
</dbReference>
<dbReference type="GO" id="GO:0005886">
    <property type="term" value="C:plasma membrane"/>
    <property type="evidence" value="ECO:0007669"/>
    <property type="project" value="TreeGrafter"/>
</dbReference>
<proteinExistence type="predicted"/>
<keyword evidence="1" id="KW-1133">Transmembrane helix</keyword>
<dbReference type="PANTHER" id="PTHR30441">
    <property type="entry name" value="DUF748 DOMAIN-CONTAINING PROTEIN"/>
    <property type="match status" value="1"/>
</dbReference>
<keyword evidence="1" id="KW-0812">Transmembrane</keyword>
<keyword evidence="1" id="KW-0472">Membrane</keyword>
<dbReference type="KEGG" id="mmec:FIU01_03655"/>
<dbReference type="RefSeq" id="WP_140003054.1">
    <property type="nucleotide sequence ID" value="NZ_CP040946.1"/>
</dbReference>
<dbReference type="Pfam" id="PF05359">
    <property type="entry name" value="DUF748"/>
    <property type="match status" value="2"/>
</dbReference>
<name>A0A5B8CR06_9PROT</name>
<dbReference type="InterPro" id="IPR008023">
    <property type="entry name" value="DUF748"/>
</dbReference>
<organism evidence="2 3">
    <name type="scientific">Methylophilus medardicus</name>
    <dbReference type="NCBI Taxonomy" id="2588534"/>
    <lineage>
        <taxon>Bacteria</taxon>
        <taxon>Pseudomonadati</taxon>
        <taxon>Pseudomonadota</taxon>
        <taxon>Betaproteobacteria</taxon>
        <taxon>Nitrosomonadales</taxon>
        <taxon>Methylophilaceae</taxon>
        <taxon>Methylophilus</taxon>
    </lineage>
</organism>
<gene>
    <name evidence="2" type="ORF">FIU01_03655</name>
</gene>
<reference evidence="3" key="1">
    <citation type="journal article" date="2019" name="ISME J.">
        <title>Evolution in action: habitat transition from sediment to the pelagial leads to genome streamlining in Methylophilaceae.</title>
        <authorList>
            <person name="Salcher M."/>
            <person name="Schaefle D."/>
            <person name="Kaspar M."/>
            <person name="Neuenschwander S.M."/>
            <person name="Ghai R."/>
        </authorList>
    </citation>
    <scope>NUCLEOTIDE SEQUENCE [LARGE SCALE GENOMIC DNA]</scope>
    <source>
        <strain evidence="3">MMS-M-51</strain>
    </source>
</reference>
<evidence type="ECO:0000313" key="3">
    <source>
        <dbReference type="Proteomes" id="UP000311008"/>
    </source>
</evidence>
<dbReference type="EMBL" id="CP040946">
    <property type="protein sequence ID" value="QDC43705.1"/>
    <property type="molecule type" value="Genomic_DNA"/>
</dbReference>
<protein>
    <submittedName>
        <fullName evidence="2">DUF748 domain-containing protein</fullName>
    </submittedName>
</protein>
<accession>A0A5B8CR06</accession>
<dbReference type="InterPro" id="IPR052894">
    <property type="entry name" value="AsmA-related"/>
</dbReference>
<keyword evidence="3" id="KW-1185">Reference proteome</keyword>
<dbReference type="Proteomes" id="UP000311008">
    <property type="component" value="Chromosome"/>
</dbReference>
<sequence>MLNRSLRALNAHLHSLAFKVLAGLILFYFLFAWLAVNPLAKWLVPMLAESQLASQARVAKVSFDPLSFTATIEQLSLNEKNGAPLASFDRLVVDVETSGLFDWAWKFKQIALTAPRVNVHLSKQGRFNWADLIAKLNEDPTPPSPDLPRVIVDKLIIQRGHLDYADHQPTTPLKAAIKPLDFVLEGFSTLPKDRGDYLIAAKLPAQGGTLKWKGNFGVNPVASQGSLAVEGLQMAKLMQWVDSAQSPMQVQGGTFNAQLKYDFSLPNQQPALLVTDLKLRLNHLASTLLPQTKVQGKKLQGSNISLAQLQLNANRLRLLQQKELLISTEDLTVSLDQLKLQQNDTALSLADGELTLPKLAFAQHAATQVSFDQMNLHMRGLQLLQAEKPLFQLPALVVENVAFNLAARQAHVAHIALNAAQVSATQTLTGLDWQHALNTLAPPTPAASEANTTSAAASAPFQFAIDEIALKHWQLDYTDQQFAKPLQASVKDFNLALAVDNQSGLTLKNMQLDAHQLKLQSAHQPAAQLASVNITDGKIGLNQQSAEITELRLSGLQTNVIRQADTLLNWQQILAPAAGKPTVAAAPNTSVANPPWAFKLKRLALQHAVVHVEDQSTPTPVVIDIVDAYAEADNLTQSLARQLPVKAGFHIKQGGQFSLQGKLAAAPFNTALQCTLHDLSLKPFAPYLQQVALLQLDSGTASLQGQYRQTNSTSTFEGGFKVSQLSIMDTASQPHPFVRWANLQGEGLSLSLAPNKLQLGSLTITEPQTQLIIYPDRSLNFAKVMRTPAVEEKPTIAAASPPVTAPVNTKNEPQVNAFPVTIDTIRIQDAELEFADLSLPQPFGTQIHSLGGVINGISNNPASTAQVELDGKVDDYGAARIRGALKPFQTTAFTDIKLAFTNLEMNRLTPYSGKFAGRKITSGKLSVDLEYNIKQRKLAGENKFVIHKLTLGEKVDSKEAANLPLDLAIAILEDSDGVIDLDLPVSGSLDDPKFSIGGIVWKAFTNVLTKIVTAPFSALGKLFGGGEKLEAILFDPGKATISPPELEKLHQLSQALSKRQQLKLGIYPGYAVAADTRAIQESTLRKQVAAETGVQLAAGETPGPINLNNPKVQSAIQTLHDRLSQKGLLKRLAAKLEKVPPEFYAQAQETLTTSLVVTEKDLRTLADARAAAIQKVLLAEGVSADRVVANPAVSATAERNTVPTKLSLDAIKR</sequence>
<dbReference type="AlphaFoldDB" id="A0A5B8CR06"/>